<dbReference type="InterPro" id="IPR039425">
    <property type="entry name" value="RNA_pol_sigma-70-like"/>
</dbReference>
<organism evidence="7 8">
    <name type="scientific">Hymenobacter armeniacus</name>
    <dbReference type="NCBI Taxonomy" id="2771358"/>
    <lineage>
        <taxon>Bacteria</taxon>
        <taxon>Pseudomonadati</taxon>
        <taxon>Bacteroidota</taxon>
        <taxon>Cytophagia</taxon>
        <taxon>Cytophagales</taxon>
        <taxon>Hymenobacteraceae</taxon>
        <taxon>Hymenobacter</taxon>
    </lineage>
</organism>
<feature type="domain" description="RNA polymerase sigma factor 70 region 4 type 2" evidence="6">
    <location>
        <begin position="127"/>
        <end position="173"/>
    </location>
</feature>
<dbReference type="Pfam" id="PF04542">
    <property type="entry name" value="Sigma70_r2"/>
    <property type="match status" value="1"/>
</dbReference>
<dbReference type="SUPFAM" id="SSF88946">
    <property type="entry name" value="Sigma2 domain of RNA polymerase sigma factors"/>
    <property type="match status" value="1"/>
</dbReference>
<evidence type="ECO:0000256" key="3">
    <source>
        <dbReference type="ARBA" id="ARBA00023082"/>
    </source>
</evidence>
<feature type="domain" description="RNA polymerase sigma-70 region 2" evidence="5">
    <location>
        <begin position="27"/>
        <end position="91"/>
    </location>
</feature>
<dbReference type="InterPro" id="IPR036388">
    <property type="entry name" value="WH-like_DNA-bd_sf"/>
</dbReference>
<sequence>MNIGNWTDEALVAGIKNDNEAAFEEVYNRYWQRLYALARYKTDGKETAEEIVQDLFLTLWAGRQQLQLTSSLETYLFTAVKYKVIKYYKARMVRDSYARQQLKTTSGAGNFTEHVVDFGDVSTTFQQGLLSLSQKSRQIFTLSRFENLSNKEIGAALSLTEKAVEYHISKALKLFRVILKDCAA</sequence>
<dbReference type="RefSeq" id="WP_190925387.1">
    <property type="nucleotide sequence ID" value="NZ_JACXAC010000004.1"/>
</dbReference>
<evidence type="ECO:0000256" key="2">
    <source>
        <dbReference type="ARBA" id="ARBA00023015"/>
    </source>
</evidence>
<keyword evidence="4" id="KW-0804">Transcription</keyword>
<dbReference type="InterPro" id="IPR007627">
    <property type="entry name" value="RNA_pol_sigma70_r2"/>
</dbReference>
<comment type="similarity">
    <text evidence="1">Belongs to the sigma-70 factor family. ECF subfamily.</text>
</comment>
<dbReference type="InterPro" id="IPR013249">
    <property type="entry name" value="RNA_pol_sigma70_r4_t2"/>
</dbReference>
<dbReference type="Gene3D" id="1.10.10.10">
    <property type="entry name" value="Winged helix-like DNA-binding domain superfamily/Winged helix DNA-binding domain"/>
    <property type="match status" value="1"/>
</dbReference>
<accession>A0ABR8JW07</accession>
<evidence type="ECO:0000313" key="7">
    <source>
        <dbReference type="EMBL" id="MBD2723101.1"/>
    </source>
</evidence>
<keyword evidence="3" id="KW-0731">Sigma factor</keyword>
<evidence type="ECO:0000313" key="8">
    <source>
        <dbReference type="Proteomes" id="UP000606003"/>
    </source>
</evidence>
<gene>
    <name evidence="7" type="ORF">IC234_13285</name>
</gene>
<evidence type="ECO:0000256" key="4">
    <source>
        <dbReference type="ARBA" id="ARBA00023163"/>
    </source>
</evidence>
<evidence type="ECO:0000256" key="1">
    <source>
        <dbReference type="ARBA" id="ARBA00010641"/>
    </source>
</evidence>
<dbReference type="NCBIfam" id="TIGR02937">
    <property type="entry name" value="sigma70-ECF"/>
    <property type="match status" value="1"/>
</dbReference>
<evidence type="ECO:0000259" key="5">
    <source>
        <dbReference type="Pfam" id="PF04542"/>
    </source>
</evidence>
<dbReference type="Gene3D" id="1.10.1740.10">
    <property type="match status" value="1"/>
</dbReference>
<dbReference type="Pfam" id="PF08281">
    <property type="entry name" value="Sigma70_r4_2"/>
    <property type="match status" value="1"/>
</dbReference>
<comment type="caution">
    <text evidence="7">The sequence shown here is derived from an EMBL/GenBank/DDBJ whole genome shotgun (WGS) entry which is preliminary data.</text>
</comment>
<name>A0ABR8JW07_9BACT</name>
<evidence type="ECO:0000259" key="6">
    <source>
        <dbReference type="Pfam" id="PF08281"/>
    </source>
</evidence>
<keyword evidence="2" id="KW-0805">Transcription regulation</keyword>
<dbReference type="InterPro" id="IPR014327">
    <property type="entry name" value="RNA_pol_sigma70_bacteroid"/>
</dbReference>
<dbReference type="SUPFAM" id="SSF88659">
    <property type="entry name" value="Sigma3 and sigma4 domains of RNA polymerase sigma factors"/>
    <property type="match status" value="1"/>
</dbReference>
<dbReference type="PANTHER" id="PTHR43133">
    <property type="entry name" value="RNA POLYMERASE ECF-TYPE SIGMA FACTO"/>
    <property type="match status" value="1"/>
</dbReference>
<dbReference type="InterPro" id="IPR013325">
    <property type="entry name" value="RNA_pol_sigma_r2"/>
</dbReference>
<dbReference type="NCBIfam" id="TIGR02985">
    <property type="entry name" value="Sig70_bacteroi1"/>
    <property type="match status" value="1"/>
</dbReference>
<dbReference type="Proteomes" id="UP000606003">
    <property type="component" value="Unassembled WGS sequence"/>
</dbReference>
<reference evidence="7 8" key="1">
    <citation type="submission" date="2020-09" db="EMBL/GenBank/DDBJ databases">
        <authorList>
            <person name="Kim M.K."/>
        </authorList>
    </citation>
    <scope>NUCLEOTIDE SEQUENCE [LARGE SCALE GENOMIC DNA]</scope>
    <source>
        <strain evidence="7 8">BT189</strain>
    </source>
</reference>
<dbReference type="InterPro" id="IPR013324">
    <property type="entry name" value="RNA_pol_sigma_r3/r4-like"/>
</dbReference>
<dbReference type="InterPro" id="IPR014284">
    <property type="entry name" value="RNA_pol_sigma-70_dom"/>
</dbReference>
<keyword evidence="8" id="KW-1185">Reference proteome</keyword>
<proteinExistence type="inferred from homology"/>
<protein>
    <submittedName>
        <fullName evidence="7">RNA polymerase sigma-70 factor</fullName>
    </submittedName>
</protein>
<dbReference type="EMBL" id="JACXAC010000004">
    <property type="protein sequence ID" value="MBD2723101.1"/>
    <property type="molecule type" value="Genomic_DNA"/>
</dbReference>
<dbReference type="PANTHER" id="PTHR43133:SF46">
    <property type="entry name" value="RNA POLYMERASE SIGMA-70 FACTOR ECF SUBFAMILY"/>
    <property type="match status" value="1"/>
</dbReference>